<evidence type="ECO:0000259" key="1">
    <source>
        <dbReference type="Pfam" id="PF00884"/>
    </source>
</evidence>
<name>A0A1I5PS20_9BACI</name>
<dbReference type="STRING" id="1884432.SAMN05518683_104205"/>
<dbReference type="CDD" id="cd16148">
    <property type="entry name" value="sulfatase_like"/>
    <property type="match status" value="1"/>
</dbReference>
<dbReference type="Proteomes" id="UP000198892">
    <property type="component" value="Unassembled WGS sequence"/>
</dbReference>
<keyword evidence="3" id="KW-1185">Reference proteome</keyword>
<dbReference type="RefSeq" id="WP_093335848.1">
    <property type="nucleotide sequence ID" value="NZ_FOXD01000004.1"/>
</dbReference>
<evidence type="ECO:0000313" key="2">
    <source>
        <dbReference type="EMBL" id="SFP36640.1"/>
    </source>
</evidence>
<dbReference type="PANTHER" id="PTHR43751">
    <property type="entry name" value="SULFATASE"/>
    <property type="match status" value="1"/>
</dbReference>
<organism evidence="2 3">
    <name type="scientific">Salibacterium halotolerans</name>
    <dbReference type="NCBI Taxonomy" id="1884432"/>
    <lineage>
        <taxon>Bacteria</taxon>
        <taxon>Bacillati</taxon>
        <taxon>Bacillota</taxon>
        <taxon>Bacilli</taxon>
        <taxon>Bacillales</taxon>
        <taxon>Bacillaceae</taxon>
    </lineage>
</organism>
<evidence type="ECO:0000313" key="3">
    <source>
        <dbReference type="Proteomes" id="UP000198892"/>
    </source>
</evidence>
<reference evidence="3" key="1">
    <citation type="submission" date="2016-10" db="EMBL/GenBank/DDBJ databases">
        <authorList>
            <person name="Varghese N."/>
            <person name="Submissions S."/>
        </authorList>
    </citation>
    <scope>NUCLEOTIDE SEQUENCE [LARGE SCALE GENOMIC DNA]</scope>
    <source>
        <strain evidence="3">S7</strain>
    </source>
</reference>
<dbReference type="Gene3D" id="3.40.720.10">
    <property type="entry name" value="Alkaline Phosphatase, subunit A"/>
    <property type="match status" value="1"/>
</dbReference>
<dbReference type="Pfam" id="PF00884">
    <property type="entry name" value="Sulfatase"/>
    <property type="match status" value="1"/>
</dbReference>
<dbReference type="PANTHER" id="PTHR43751:SF3">
    <property type="entry name" value="SULFATASE N-TERMINAL DOMAIN-CONTAINING PROTEIN"/>
    <property type="match status" value="1"/>
</dbReference>
<protein>
    <submittedName>
        <fullName evidence="2">Arylsulfatase A</fullName>
    </submittedName>
</protein>
<dbReference type="InterPro" id="IPR000917">
    <property type="entry name" value="Sulfatase_N"/>
</dbReference>
<sequence length="461" mass="52978">MKIIMISMDSLRADRLGSYGCPLPTSPHLDAIASEGVLFEQAFATDIPTEAVHTSIFTGKTGLRTGIVSHGSTMTYLPKTVAWLPSMLHSSGFTTGAVDNLYQLKEWFARGFRHYINSSGSTRWIDGSTVNELAKPWLREHQDEDFFLFLHYWDPHTPYLPPDEYKELFYDTGRDPYDPANQSMEPAYNHMAYPFFKHHHFDLIGPVTDADYVNALYDAEVRYLDDKIKELDDYLDYLGIKDETLLILFGDHGESLTEHDIYWDHCGLYDTTVRIPLIMRWPGHIPEGRRVSGLVTQLDIMPTLLEAIGKSPDALEVPPAPDHIDGASLWPSILGQENGTSPRVYLSECAWQAARGIRTTRYKYIRTEDSGPFDRPPRELYDLRDDPEERINLAEQEHELAARFDAELDEEIQRLLQGREDPMMTQLRGEGLPFRKRIEKILNEAGLTWEEWRQNPSKDRL</sequence>
<dbReference type="OrthoDB" id="9762324at2"/>
<accession>A0A1I5PS20</accession>
<dbReference type="InterPro" id="IPR052701">
    <property type="entry name" value="GAG_Ulvan_Degrading_Sulfatases"/>
</dbReference>
<feature type="domain" description="Sulfatase N-terminal" evidence="1">
    <location>
        <begin position="3"/>
        <end position="309"/>
    </location>
</feature>
<gene>
    <name evidence="2" type="ORF">SAMN05518683_104205</name>
</gene>
<dbReference type="AlphaFoldDB" id="A0A1I5PS20"/>
<dbReference type="SUPFAM" id="SSF53649">
    <property type="entry name" value="Alkaline phosphatase-like"/>
    <property type="match status" value="1"/>
</dbReference>
<proteinExistence type="predicted"/>
<dbReference type="InterPro" id="IPR017850">
    <property type="entry name" value="Alkaline_phosphatase_core_sf"/>
</dbReference>
<dbReference type="EMBL" id="FOXD01000004">
    <property type="protein sequence ID" value="SFP36640.1"/>
    <property type="molecule type" value="Genomic_DNA"/>
</dbReference>